<accession>A0A318XL84</accession>
<dbReference type="RefSeq" id="WP_110462985.1">
    <property type="nucleotide sequence ID" value="NZ_QKMR01000021.1"/>
</dbReference>
<dbReference type="Proteomes" id="UP000248132">
    <property type="component" value="Unassembled WGS sequence"/>
</dbReference>
<reference evidence="2 3" key="1">
    <citation type="submission" date="2018-06" db="EMBL/GenBank/DDBJ databases">
        <title>Genomic Encyclopedia of Type Strains, Phase I: the one thousand microbial genomes (KMG-I) project.</title>
        <authorList>
            <person name="Kyrpides N."/>
        </authorList>
    </citation>
    <scope>NUCLEOTIDE SEQUENCE [LARGE SCALE GENOMIC DNA]</scope>
    <source>
        <strain evidence="2 3">DSM 19573</strain>
    </source>
</reference>
<evidence type="ECO:0000313" key="2">
    <source>
        <dbReference type="EMBL" id="PYG85854.1"/>
    </source>
</evidence>
<keyword evidence="3" id="KW-1185">Reference proteome</keyword>
<sequence length="212" mass="24363">MQKMNLVLRHYNKLKPINCTVVSGDINKLFTVRFDELECKEAHFLKGDPVLIGILFNQENFQINGGSVAAATQYGDQYIICSNDVEFLAKDNEKREFDRYPTSLLADIKKIGGKREAACIKDISYSGMCIFSTGDFEIEDNVDINLYFSNNVWTFEAMIIRKTKNFGRNEYGVQIVHRDKNAMYAAQSQVAALVQNEKEIMYRHFSSLHFKI</sequence>
<comment type="caution">
    <text evidence="2">The sequence shown here is derived from an EMBL/GenBank/DDBJ whole genome shotgun (WGS) entry which is preliminary data.</text>
</comment>
<name>A0A318XL84_9FIRM</name>
<dbReference type="SUPFAM" id="SSF141371">
    <property type="entry name" value="PilZ domain-like"/>
    <property type="match status" value="1"/>
</dbReference>
<proteinExistence type="predicted"/>
<dbReference type="InterPro" id="IPR009875">
    <property type="entry name" value="PilZ_domain"/>
</dbReference>
<dbReference type="GO" id="GO:0035438">
    <property type="term" value="F:cyclic-di-GMP binding"/>
    <property type="evidence" value="ECO:0007669"/>
    <property type="project" value="InterPro"/>
</dbReference>
<dbReference type="OrthoDB" id="2081956at2"/>
<feature type="domain" description="PilZ" evidence="1">
    <location>
        <begin position="93"/>
        <end position="182"/>
    </location>
</feature>
<dbReference type="EMBL" id="QKMR01000021">
    <property type="protein sequence ID" value="PYG85854.1"/>
    <property type="molecule type" value="Genomic_DNA"/>
</dbReference>
<dbReference type="Gene3D" id="2.40.10.220">
    <property type="entry name" value="predicted glycosyltransferase like domains"/>
    <property type="match status" value="1"/>
</dbReference>
<protein>
    <submittedName>
        <fullName evidence="2">PilZ domain-containing protein</fullName>
    </submittedName>
</protein>
<dbReference type="Pfam" id="PF07238">
    <property type="entry name" value="PilZ"/>
    <property type="match status" value="1"/>
</dbReference>
<organism evidence="2 3">
    <name type="scientific">Ruminiclostridium sufflavum DSM 19573</name>
    <dbReference type="NCBI Taxonomy" id="1121337"/>
    <lineage>
        <taxon>Bacteria</taxon>
        <taxon>Bacillati</taxon>
        <taxon>Bacillota</taxon>
        <taxon>Clostridia</taxon>
        <taxon>Eubacteriales</taxon>
        <taxon>Oscillospiraceae</taxon>
        <taxon>Ruminiclostridium</taxon>
    </lineage>
</organism>
<gene>
    <name evidence="2" type="ORF">LY28_03005</name>
</gene>
<dbReference type="AlphaFoldDB" id="A0A318XL84"/>
<evidence type="ECO:0000313" key="3">
    <source>
        <dbReference type="Proteomes" id="UP000248132"/>
    </source>
</evidence>
<evidence type="ECO:0000259" key="1">
    <source>
        <dbReference type="Pfam" id="PF07238"/>
    </source>
</evidence>